<reference evidence="1 2" key="1">
    <citation type="submission" date="2016-07" db="EMBL/GenBank/DDBJ databases">
        <title>Genome sequencing of Vibrio scophthalmi strain VS-05, an isolated from Paralichthys olivaceus.</title>
        <authorList>
            <person name="Han H.-J."/>
        </authorList>
    </citation>
    <scope>NUCLEOTIDE SEQUENCE [LARGE SCALE GENOMIC DNA]</scope>
    <source>
        <strain evidence="1 2">VS-05</strain>
    </source>
</reference>
<organism evidence="1 2">
    <name type="scientific">Vibrio scophthalmi</name>
    <dbReference type="NCBI Taxonomy" id="45658"/>
    <lineage>
        <taxon>Bacteria</taxon>
        <taxon>Pseudomonadati</taxon>
        <taxon>Pseudomonadota</taxon>
        <taxon>Gammaproteobacteria</taxon>
        <taxon>Vibrionales</taxon>
        <taxon>Vibrionaceae</taxon>
        <taxon>Vibrio</taxon>
    </lineage>
</organism>
<accession>A0A1C7FDQ4</accession>
<protein>
    <submittedName>
        <fullName evidence="1">Uncharacterized protein</fullName>
    </submittedName>
</protein>
<evidence type="ECO:0000313" key="1">
    <source>
        <dbReference type="EMBL" id="ANU38175.1"/>
    </source>
</evidence>
<gene>
    <name evidence="1" type="ORF">VSVS05_03137</name>
</gene>
<dbReference type="Proteomes" id="UP000092528">
    <property type="component" value="Chromosome 2"/>
</dbReference>
<keyword evidence="2" id="KW-1185">Reference proteome</keyword>
<sequence>MTQEATLLLNAYSMIEYIPAFCIVCKLTTLRHHSIREVPKLRYRSLK</sequence>
<evidence type="ECO:0000313" key="2">
    <source>
        <dbReference type="Proteomes" id="UP000092528"/>
    </source>
</evidence>
<proteinExistence type="predicted"/>
<dbReference type="EMBL" id="CP016415">
    <property type="protein sequence ID" value="ANU38175.1"/>
    <property type="molecule type" value="Genomic_DNA"/>
</dbReference>
<name>A0A1C7FDQ4_9VIBR</name>
<dbReference type="AlphaFoldDB" id="A0A1C7FDQ4"/>